<proteinExistence type="predicted"/>
<name>A0A1H1N1K5_9CELL</name>
<dbReference type="OrthoDB" id="5150040at2"/>
<accession>A0A1H1N1K5</accession>
<sequence>MDLASVLISGGALLVAILAATFSGISLCYGRGQRDAAIRQATAAEAQTVYMGRQLEVMESELEFTHEVPASSAPAFIELATSGSARTRVPPWSLAHYRGDTFTLTNGSDETVYAVQIEMPEHTIHRGPYRWESIDPHAGETFLLAFSMASSSRKVTITWRWAPDGDVQSWSSTVPPKR</sequence>
<evidence type="ECO:0000313" key="1">
    <source>
        <dbReference type="EMBL" id="SDR92770.1"/>
    </source>
</evidence>
<dbReference type="EMBL" id="LT629776">
    <property type="protein sequence ID" value="SDR92770.1"/>
    <property type="molecule type" value="Genomic_DNA"/>
</dbReference>
<dbReference type="AlphaFoldDB" id="A0A1H1N1K5"/>
<keyword evidence="2" id="KW-1185">Reference proteome</keyword>
<dbReference type="RefSeq" id="WP_083371397.1">
    <property type="nucleotide sequence ID" value="NZ_LT629776.1"/>
</dbReference>
<reference evidence="1 2" key="1">
    <citation type="submission" date="2016-10" db="EMBL/GenBank/DDBJ databases">
        <authorList>
            <person name="de Groot N.N."/>
        </authorList>
    </citation>
    <scope>NUCLEOTIDE SEQUENCE [LARGE SCALE GENOMIC DNA]</scope>
    <source>
        <strain evidence="1 2">DSM 22126</strain>
    </source>
</reference>
<gene>
    <name evidence="1" type="ORF">SAMN04489860_0404</name>
</gene>
<protein>
    <submittedName>
        <fullName evidence="1">Uncharacterized protein</fullName>
    </submittedName>
</protein>
<organism evidence="1 2">
    <name type="scientific">Paraoerskovia marina</name>
    <dbReference type="NCBI Taxonomy" id="545619"/>
    <lineage>
        <taxon>Bacteria</taxon>
        <taxon>Bacillati</taxon>
        <taxon>Actinomycetota</taxon>
        <taxon>Actinomycetes</taxon>
        <taxon>Micrococcales</taxon>
        <taxon>Cellulomonadaceae</taxon>
        <taxon>Paraoerskovia</taxon>
    </lineage>
</organism>
<dbReference type="Proteomes" id="UP000185663">
    <property type="component" value="Chromosome I"/>
</dbReference>
<evidence type="ECO:0000313" key="2">
    <source>
        <dbReference type="Proteomes" id="UP000185663"/>
    </source>
</evidence>